<feature type="chain" id="PRO_5021843574" description="FlgD Ig-like domain-containing protein" evidence="2">
    <location>
        <begin position="29"/>
        <end position="913"/>
    </location>
</feature>
<evidence type="ECO:0008006" key="5">
    <source>
        <dbReference type="Google" id="ProtNLM"/>
    </source>
</evidence>
<comment type="caution">
    <text evidence="3">The sequence shown here is derived from an EMBL/GenBank/DDBJ whole genome shotgun (WGS) entry which is preliminary data.</text>
</comment>
<dbReference type="EMBL" id="VBOW01000039">
    <property type="protein sequence ID" value="TMQ58194.1"/>
    <property type="molecule type" value="Genomic_DNA"/>
</dbReference>
<gene>
    <name evidence="3" type="ORF">E6K76_08450</name>
</gene>
<keyword evidence="2" id="KW-0732">Signal</keyword>
<name>A0A538T3V7_UNCEI</name>
<sequence>MFRRMRRIGAVAVLLLVSSTLAPLPARAQDELLINDDRLPRAQFGPRLALGATGALVIVWSDGRNGTAFADYDIYAMTIRDPQALGSTVNRRINDDVAGALQGLPDIASSPSGTIFCVWEDSRAGNQDVFGTAMDSLGFRTTPNLRINDDAGFNEQRNPRIAAVGSDRYLIVWGDQRTGQSDIYGSYRNVNGAPLGPNFIISPDPVPGGGSFQGEPAIATNRSGLTLVVWLDGREGGTVFGATFDIYGQWIDSAGSLIGGNFKINSTSTNQQDASPAVVADPTQGFVVAWIDRRLGTSTDPGDVYAQRFGSDRSLIGTNVRVNDDPLGRDQKNVRGAAGPDGAYLFWEDLRDAFGLDSNVESARVPYDSSAPGVNFRVNASTPGRQGTPSAVWDGRDAFLAAWEDSRNGAPDIYAISYLPSGLRRGFDTQLNDDAASNDQWRPRLGRGFGRYFLTWIDRRNGSNDLFGQWVDADGGRQGTNVLLYNDTGVTRPVASNAAVSSGGSALAAAQVTRDSDAGEIRGFLFSAPGNGPTATFWISDSLQSSQANPVIATRAGEFAVAWIDSREAAPKIYGQRISPTGARLGENHALLPVEPADPPFDLDLASDELGGGYWLLYAEGASADQRLWIAHLDSFLDSDRVPVEVGSGLPGPKQDPRLAVSTDGHLEIVWQGLGASGLGAVYQLALTSGLVPLGPVLEIGDPAYSGARTQPAIVALDSRSVVTWQEKRDGNWSIWMRVLQGGVNPITGSVRVDEDPGQGDQLDPAAGMDAAGHAIFVWADTRSASSGSDILARVIGLAPTSVDSLPGPTPEPPPAPPSRMRVGPARPNPFSGGLSIPVEVPVSPGGARVRVLVFDARGALVTRLYDGDAPGGRILLRWSGLDSRGRGVASGVYWFIAESGGERHAVRLVRLR</sequence>
<protein>
    <recommendedName>
        <fullName evidence="5">FlgD Ig-like domain-containing protein</fullName>
    </recommendedName>
</protein>
<reference evidence="3 4" key="1">
    <citation type="journal article" date="2019" name="Nat. Microbiol.">
        <title>Mediterranean grassland soil C-N compound turnover is dependent on rainfall and depth, and is mediated by genomically divergent microorganisms.</title>
        <authorList>
            <person name="Diamond S."/>
            <person name="Andeer P.F."/>
            <person name="Li Z."/>
            <person name="Crits-Christoph A."/>
            <person name="Burstein D."/>
            <person name="Anantharaman K."/>
            <person name="Lane K.R."/>
            <person name="Thomas B.C."/>
            <person name="Pan C."/>
            <person name="Northen T.R."/>
            <person name="Banfield J.F."/>
        </authorList>
    </citation>
    <scope>NUCLEOTIDE SEQUENCE [LARGE SCALE GENOMIC DNA]</scope>
    <source>
        <strain evidence="3">WS_6</strain>
    </source>
</reference>
<organism evidence="3 4">
    <name type="scientific">Eiseniibacteriota bacterium</name>
    <dbReference type="NCBI Taxonomy" id="2212470"/>
    <lineage>
        <taxon>Bacteria</taxon>
        <taxon>Candidatus Eiseniibacteriota</taxon>
    </lineage>
</organism>
<proteinExistence type="predicted"/>
<feature type="compositionally biased region" description="Pro residues" evidence="1">
    <location>
        <begin position="808"/>
        <end position="818"/>
    </location>
</feature>
<evidence type="ECO:0000256" key="1">
    <source>
        <dbReference type="SAM" id="MobiDB-lite"/>
    </source>
</evidence>
<dbReference type="AlphaFoldDB" id="A0A538T3V7"/>
<evidence type="ECO:0000313" key="4">
    <source>
        <dbReference type="Proteomes" id="UP000316852"/>
    </source>
</evidence>
<feature type="region of interest" description="Disordered" evidence="1">
    <location>
        <begin position="802"/>
        <end position="824"/>
    </location>
</feature>
<evidence type="ECO:0000313" key="3">
    <source>
        <dbReference type="EMBL" id="TMQ58194.1"/>
    </source>
</evidence>
<dbReference type="Gene3D" id="2.60.40.4070">
    <property type="match status" value="1"/>
</dbReference>
<feature type="signal peptide" evidence="2">
    <location>
        <begin position="1"/>
        <end position="28"/>
    </location>
</feature>
<accession>A0A538T3V7</accession>
<dbReference type="Proteomes" id="UP000316852">
    <property type="component" value="Unassembled WGS sequence"/>
</dbReference>
<evidence type="ECO:0000256" key="2">
    <source>
        <dbReference type="SAM" id="SignalP"/>
    </source>
</evidence>